<keyword evidence="8" id="KW-1185">Reference proteome</keyword>
<gene>
    <name evidence="7" type="ORF">EVOR1521_LOCUS14921</name>
</gene>
<dbReference type="AlphaFoldDB" id="A0AA36IK34"/>
<dbReference type="InterPro" id="IPR036961">
    <property type="entry name" value="Kinesin_motor_dom_sf"/>
</dbReference>
<dbReference type="PRINTS" id="PR00380">
    <property type="entry name" value="KINESINHEAVY"/>
</dbReference>
<protein>
    <recommendedName>
        <fullName evidence="6">Kinesin motor domain-containing protein</fullName>
    </recommendedName>
</protein>
<comment type="similarity">
    <text evidence="5">Belongs to the TRAFAC class myosin-kinesin ATPase superfamily. Kinesin family.</text>
</comment>
<feature type="binding site" evidence="5">
    <location>
        <begin position="85"/>
        <end position="92"/>
    </location>
    <ligand>
        <name>ATP</name>
        <dbReference type="ChEBI" id="CHEBI:30616"/>
    </ligand>
</feature>
<evidence type="ECO:0000313" key="8">
    <source>
        <dbReference type="Proteomes" id="UP001178507"/>
    </source>
</evidence>
<evidence type="ECO:0000256" key="4">
    <source>
        <dbReference type="ARBA" id="ARBA00023175"/>
    </source>
</evidence>
<dbReference type="GO" id="GO:0005524">
    <property type="term" value="F:ATP binding"/>
    <property type="evidence" value="ECO:0007669"/>
    <property type="project" value="UniProtKB-UniRule"/>
</dbReference>
<evidence type="ECO:0000259" key="6">
    <source>
        <dbReference type="PROSITE" id="PS50067"/>
    </source>
</evidence>
<dbReference type="GO" id="GO:0016887">
    <property type="term" value="F:ATP hydrolysis activity"/>
    <property type="evidence" value="ECO:0007669"/>
    <property type="project" value="TreeGrafter"/>
</dbReference>
<dbReference type="PROSITE" id="PS50067">
    <property type="entry name" value="KINESIN_MOTOR_2"/>
    <property type="match status" value="1"/>
</dbReference>
<dbReference type="Pfam" id="PF00225">
    <property type="entry name" value="Kinesin"/>
    <property type="match status" value="1"/>
</dbReference>
<dbReference type="SUPFAM" id="SSF52540">
    <property type="entry name" value="P-loop containing nucleoside triphosphate hydrolases"/>
    <property type="match status" value="1"/>
</dbReference>
<organism evidence="7 8">
    <name type="scientific">Effrenium voratum</name>
    <dbReference type="NCBI Taxonomy" id="2562239"/>
    <lineage>
        <taxon>Eukaryota</taxon>
        <taxon>Sar</taxon>
        <taxon>Alveolata</taxon>
        <taxon>Dinophyceae</taxon>
        <taxon>Suessiales</taxon>
        <taxon>Symbiodiniaceae</taxon>
        <taxon>Effrenium</taxon>
    </lineage>
</organism>
<dbReference type="GO" id="GO:0003777">
    <property type="term" value="F:microtubule motor activity"/>
    <property type="evidence" value="ECO:0007669"/>
    <property type="project" value="InterPro"/>
</dbReference>
<dbReference type="PANTHER" id="PTHR24115">
    <property type="entry name" value="KINESIN-RELATED"/>
    <property type="match status" value="1"/>
</dbReference>
<dbReference type="GO" id="GO:0005874">
    <property type="term" value="C:microtubule"/>
    <property type="evidence" value="ECO:0007669"/>
    <property type="project" value="UniProtKB-KW"/>
</dbReference>
<dbReference type="InterPro" id="IPR027640">
    <property type="entry name" value="Kinesin-like_fam"/>
</dbReference>
<evidence type="ECO:0000256" key="2">
    <source>
        <dbReference type="ARBA" id="ARBA00022741"/>
    </source>
</evidence>
<dbReference type="GO" id="GO:0008017">
    <property type="term" value="F:microtubule binding"/>
    <property type="evidence" value="ECO:0007669"/>
    <property type="project" value="InterPro"/>
</dbReference>
<dbReference type="Gene3D" id="3.40.850.10">
    <property type="entry name" value="Kinesin motor domain"/>
    <property type="match status" value="1"/>
</dbReference>
<keyword evidence="2 5" id="KW-0547">Nucleotide-binding</keyword>
<reference evidence="7" key="1">
    <citation type="submission" date="2023-08" db="EMBL/GenBank/DDBJ databases">
        <authorList>
            <person name="Chen Y."/>
            <person name="Shah S."/>
            <person name="Dougan E. K."/>
            <person name="Thang M."/>
            <person name="Chan C."/>
        </authorList>
    </citation>
    <scope>NUCLEOTIDE SEQUENCE</scope>
</reference>
<dbReference type="GO" id="GO:0005634">
    <property type="term" value="C:nucleus"/>
    <property type="evidence" value="ECO:0007669"/>
    <property type="project" value="TreeGrafter"/>
</dbReference>
<comment type="caution">
    <text evidence="7">The sequence shown here is derived from an EMBL/GenBank/DDBJ whole genome shotgun (WGS) entry which is preliminary data.</text>
</comment>
<accession>A0AA36IK34</accession>
<dbReference type="EMBL" id="CAUJNA010001842">
    <property type="protein sequence ID" value="CAJ1389262.1"/>
    <property type="molecule type" value="Genomic_DNA"/>
</dbReference>
<evidence type="ECO:0000256" key="1">
    <source>
        <dbReference type="ARBA" id="ARBA00022701"/>
    </source>
</evidence>
<dbReference type="Proteomes" id="UP001178507">
    <property type="component" value="Unassembled WGS sequence"/>
</dbReference>
<dbReference type="InterPro" id="IPR027417">
    <property type="entry name" value="P-loop_NTPase"/>
</dbReference>
<proteinExistence type="inferred from homology"/>
<name>A0AA36IK34_9DINO</name>
<keyword evidence="1" id="KW-0493">Microtubule</keyword>
<dbReference type="SMART" id="SM00129">
    <property type="entry name" value="KISc"/>
    <property type="match status" value="1"/>
</dbReference>
<feature type="domain" description="Kinesin motor" evidence="6">
    <location>
        <begin position="1"/>
        <end position="222"/>
    </location>
</feature>
<dbReference type="GO" id="GO:0005871">
    <property type="term" value="C:kinesin complex"/>
    <property type="evidence" value="ECO:0007669"/>
    <property type="project" value="TreeGrafter"/>
</dbReference>
<evidence type="ECO:0000256" key="3">
    <source>
        <dbReference type="ARBA" id="ARBA00022840"/>
    </source>
</evidence>
<evidence type="ECO:0000256" key="5">
    <source>
        <dbReference type="PROSITE-ProRule" id="PRU00283"/>
    </source>
</evidence>
<dbReference type="GO" id="GO:0007018">
    <property type="term" value="P:microtubule-based movement"/>
    <property type="evidence" value="ECO:0007669"/>
    <property type="project" value="InterPro"/>
</dbReference>
<evidence type="ECO:0000313" key="7">
    <source>
        <dbReference type="EMBL" id="CAJ1389262.1"/>
    </source>
</evidence>
<keyword evidence="4 5" id="KW-0505">Motor protein</keyword>
<keyword evidence="3 5" id="KW-0067">ATP-binding</keyword>
<dbReference type="InterPro" id="IPR001752">
    <property type="entry name" value="Kinesin_motor_dom"/>
</dbReference>
<sequence length="538" mass="58376">MGKARSYCIIHPDSVSHAKFGYSRADVTIEFPGEFKTGQDGLRDFAFDRVFEPSAGQAQIYQEVARPAIKDVFERMANCLFLAVGASGGGKTFTMTGGTKRFDDRGLIPRSISAVFETLAARTDREDFRVAVSFFEIYREQVIDLLSKAYAESATRHIVRSEREAYNLLFEGDSRRHFEQLPSNSETSRGHVFFQLYITRANAEAVLAFVDVAAPSPKQSSIDTSIAQSLAALRAVARSMCAGLPADQNSTLLTRLLEQWLTHDDIVTLLPLKYQSCGESYDFLQLARILHQALKSRAGACEGHPRKSSPVAGPMPGTVGACPADTTSRDRPLSHTFTPTFAMRTPRNLDACECIGPDTEAAPAIRSLDMKIPTPARNRCRVPKAEAPSVPPGPVPAGQAARVFGVDVRHRHSLPVVRAGVAREASPFRGQARPLGMPHNLVSAHATRVAHVTVNPHVNITRPGLANASATCTYSPMRGGRPSVSYSPLPMQRVVARPYHSEGRSRSISPMPGSGVTSAPFPWVPIPAGVKSWAPGHG</sequence>
<dbReference type="PANTHER" id="PTHR24115:SF1008">
    <property type="entry name" value="KINESIN-LIKE PROTEIN SUBITO"/>
    <property type="match status" value="1"/>
</dbReference>